<dbReference type="PROSITE" id="PS51063">
    <property type="entry name" value="HTH_CRP_2"/>
    <property type="match status" value="1"/>
</dbReference>
<keyword evidence="7" id="KW-1185">Reference proteome</keyword>
<dbReference type="InterPro" id="IPR050397">
    <property type="entry name" value="Env_Response_Regulators"/>
</dbReference>
<dbReference type="PRINTS" id="PR00034">
    <property type="entry name" value="HTHCRP"/>
</dbReference>
<sequence length="237" mass="26658">MKIVPQMSSSHKNHPEKINHQEHLCVTLVPLFNHLDLADQQKINQLVHHRSFAKGEQILTPDGEPQLVIVARGNLKVYQLSPAGREQLLRVVAPGGYEGESQLFGAKNDDFFAEALQPTEVCVLKQSDFQDLLLQYPQLSLKLLELTADKMTAVEQQTQFLLMEKVEERLAKYLTDLMLASESPSLTIPMKMKELAAYLGTTPETLSRKFKLLETRGLIARKGLKVDVLDADGLEEL</sequence>
<dbReference type="Pfam" id="PF13545">
    <property type="entry name" value="HTH_Crp_2"/>
    <property type="match status" value="1"/>
</dbReference>
<proteinExistence type="predicted"/>
<accession>A0ABV0F016</accession>
<dbReference type="PROSITE" id="PS50042">
    <property type="entry name" value="CNMP_BINDING_3"/>
    <property type="match status" value="1"/>
</dbReference>
<dbReference type="Gene3D" id="2.60.120.10">
    <property type="entry name" value="Jelly Rolls"/>
    <property type="match status" value="1"/>
</dbReference>
<reference evidence="7" key="1">
    <citation type="submission" date="2016-06" db="EMBL/GenBank/DDBJ databases">
        <title>Four novel species of enterococci isolated from chicken manure.</title>
        <authorList>
            <person name="Van Tyne D."/>
        </authorList>
    </citation>
    <scope>NUCLEOTIDE SEQUENCE [LARGE SCALE GENOMIC DNA]</scope>
    <source>
        <strain evidence="7">JM9A</strain>
    </source>
</reference>
<dbReference type="PANTHER" id="PTHR24567">
    <property type="entry name" value="CRP FAMILY TRANSCRIPTIONAL REGULATORY PROTEIN"/>
    <property type="match status" value="1"/>
</dbReference>
<dbReference type="EMBL" id="MAEI02000001">
    <property type="protein sequence ID" value="MEO1781300.1"/>
    <property type="molecule type" value="Genomic_DNA"/>
</dbReference>
<dbReference type="InterPro" id="IPR036388">
    <property type="entry name" value="WH-like_DNA-bd_sf"/>
</dbReference>
<evidence type="ECO:0000256" key="1">
    <source>
        <dbReference type="ARBA" id="ARBA00023015"/>
    </source>
</evidence>
<dbReference type="Pfam" id="PF00027">
    <property type="entry name" value="cNMP_binding"/>
    <property type="match status" value="1"/>
</dbReference>
<evidence type="ECO:0000313" key="6">
    <source>
        <dbReference type="EMBL" id="MEO1781300.1"/>
    </source>
</evidence>
<feature type="domain" description="HTH crp-type" evidence="5">
    <location>
        <begin position="164"/>
        <end position="232"/>
    </location>
</feature>
<keyword evidence="2" id="KW-0238">DNA-binding</keyword>
<organism evidence="6 7">
    <name type="scientific">Enterococcus diestrammenae</name>
    <dbReference type="NCBI Taxonomy" id="1155073"/>
    <lineage>
        <taxon>Bacteria</taxon>
        <taxon>Bacillati</taxon>
        <taxon>Bacillota</taxon>
        <taxon>Bacilli</taxon>
        <taxon>Lactobacillales</taxon>
        <taxon>Enterococcaceae</taxon>
        <taxon>Enterococcus</taxon>
    </lineage>
</organism>
<feature type="domain" description="Cyclic nucleotide-binding" evidence="4">
    <location>
        <begin position="31"/>
        <end position="150"/>
    </location>
</feature>
<dbReference type="InterPro" id="IPR018490">
    <property type="entry name" value="cNMP-bd_dom_sf"/>
</dbReference>
<dbReference type="InterPro" id="IPR000595">
    <property type="entry name" value="cNMP-bd_dom"/>
</dbReference>
<dbReference type="InterPro" id="IPR012318">
    <property type="entry name" value="HTH_CRP"/>
</dbReference>
<dbReference type="InterPro" id="IPR014710">
    <property type="entry name" value="RmlC-like_jellyroll"/>
</dbReference>
<dbReference type="Gene3D" id="1.10.10.10">
    <property type="entry name" value="Winged helix-like DNA-binding domain superfamily/Winged helix DNA-binding domain"/>
    <property type="match status" value="1"/>
</dbReference>
<keyword evidence="1" id="KW-0805">Transcription regulation</keyword>
<protein>
    <submittedName>
        <fullName evidence="6">CRP/FNR family transcriptional regulator, anaerobic regulatory protein</fullName>
    </submittedName>
</protein>
<evidence type="ECO:0000256" key="3">
    <source>
        <dbReference type="ARBA" id="ARBA00023163"/>
    </source>
</evidence>
<keyword evidence="3" id="KW-0804">Transcription</keyword>
<dbReference type="SUPFAM" id="SSF51206">
    <property type="entry name" value="cAMP-binding domain-like"/>
    <property type="match status" value="1"/>
</dbReference>
<evidence type="ECO:0000256" key="2">
    <source>
        <dbReference type="ARBA" id="ARBA00023125"/>
    </source>
</evidence>
<evidence type="ECO:0000259" key="5">
    <source>
        <dbReference type="PROSITE" id="PS51063"/>
    </source>
</evidence>
<evidence type="ECO:0000313" key="7">
    <source>
        <dbReference type="Proteomes" id="UP001429357"/>
    </source>
</evidence>
<dbReference type="PANTHER" id="PTHR24567:SF74">
    <property type="entry name" value="HTH-TYPE TRANSCRIPTIONAL REGULATOR ARCR"/>
    <property type="match status" value="1"/>
</dbReference>
<dbReference type="SMART" id="SM00100">
    <property type="entry name" value="cNMP"/>
    <property type="match status" value="1"/>
</dbReference>
<evidence type="ECO:0000259" key="4">
    <source>
        <dbReference type="PROSITE" id="PS50042"/>
    </source>
</evidence>
<dbReference type="CDD" id="cd00092">
    <property type="entry name" value="HTH_CRP"/>
    <property type="match status" value="1"/>
</dbReference>
<reference evidence="6 7" key="2">
    <citation type="submission" date="2024-02" db="EMBL/GenBank/DDBJ databases">
        <title>The Genome Sequence of Enterococcus diestrammenae JM9A.</title>
        <authorList>
            <person name="Earl A."/>
            <person name="Manson A."/>
            <person name="Gilmore M."/>
            <person name="Sanders J."/>
            <person name="Shea T."/>
            <person name="Howe W."/>
            <person name="Livny J."/>
            <person name="Cuomo C."/>
            <person name="Neafsey D."/>
            <person name="Birren B."/>
        </authorList>
    </citation>
    <scope>NUCLEOTIDE SEQUENCE [LARGE SCALE GENOMIC DNA]</scope>
    <source>
        <strain evidence="6 7">JM9A</strain>
    </source>
</reference>
<dbReference type="InterPro" id="IPR036390">
    <property type="entry name" value="WH_DNA-bd_sf"/>
</dbReference>
<dbReference type="Proteomes" id="UP001429357">
    <property type="component" value="Unassembled WGS sequence"/>
</dbReference>
<dbReference type="SUPFAM" id="SSF46785">
    <property type="entry name" value="Winged helix' DNA-binding domain"/>
    <property type="match status" value="1"/>
</dbReference>
<comment type="caution">
    <text evidence="6">The sequence shown here is derived from an EMBL/GenBank/DDBJ whole genome shotgun (WGS) entry which is preliminary data.</text>
</comment>
<dbReference type="CDD" id="cd00038">
    <property type="entry name" value="CAP_ED"/>
    <property type="match status" value="1"/>
</dbReference>
<name>A0ABV0F016_9ENTE</name>
<dbReference type="SMART" id="SM00419">
    <property type="entry name" value="HTH_CRP"/>
    <property type="match status" value="1"/>
</dbReference>
<gene>
    <name evidence="6" type="ORF">BAU18_000879</name>
</gene>